<dbReference type="GO" id="GO:0005886">
    <property type="term" value="C:plasma membrane"/>
    <property type="evidence" value="ECO:0007669"/>
    <property type="project" value="UniProtKB-SubCell"/>
</dbReference>
<feature type="transmembrane region" description="Helical" evidence="6">
    <location>
        <begin position="103"/>
        <end position="124"/>
    </location>
</feature>
<evidence type="ECO:0000256" key="2">
    <source>
        <dbReference type="ARBA" id="ARBA00022475"/>
    </source>
</evidence>
<name>A0A6L8V821_9BACL</name>
<feature type="transmembrane region" description="Helical" evidence="6">
    <location>
        <begin position="223"/>
        <end position="245"/>
    </location>
</feature>
<comment type="caution">
    <text evidence="7">The sequence shown here is derived from an EMBL/GenBank/DDBJ whole genome shotgun (WGS) entry which is preliminary data.</text>
</comment>
<keyword evidence="8" id="KW-1185">Reference proteome</keyword>
<evidence type="ECO:0000313" key="8">
    <source>
        <dbReference type="Proteomes" id="UP000481087"/>
    </source>
</evidence>
<keyword evidence="5 6" id="KW-0472">Membrane</keyword>
<protein>
    <submittedName>
        <fullName evidence="7">Ribose ABC transporter permease</fullName>
    </submittedName>
</protein>
<comment type="subcellular location">
    <subcellularLocation>
        <location evidence="1">Cell membrane</location>
        <topology evidence="1">Multi-pass membrane protein</topology>
    </subcellularLocation>
</comment>
<dbReference type="PANTHER" id="PTHR32196:SF72">
    <property type="entry name" value="RIBOSE IMPORT PERMEASE PROTEIN RBSC"/>
    <property type="match status" value="1"/>
</dbReference>
<dbReference type="PANTHER" id="PTHR32196">
    <property type="entry name" value="ABC TRANSPORTER PERMEASE PROTEIN YPHD-RELATED-RELATED"/>
    <property type="match status" value="1"/>
</dbReference>
<dbReference type="Pfam" id="PF02653">
    <property type="entry name" value="BPD_transp_2"/>
    <property type="match status" value="1"/>
</dbReference>
<feature type="transmembrane region" description="Helical" evidence="6">
    <location>
        <begin position="171"/>
        <end position="192"/>
    </location>
</feature>
<reference evidence="7 8" key="1">
    <citation type="submission" date="2019-12" db="EMBL/GenBank/DDBJ databases">
        <title>Paenibacillus sp. nov. sp. isolated from soil.</title>
        <authorList>
            <person name="Kim J."/>
            <person name="Jeong S.E."/>
            <person name="Jung H.S."/>
            <person name="Jeon C.O."/>
        </authorList>
    </citation>
    <scope>NUCLEOTIDE SEQUENCE [LARGE SCALE GENOMIC DNA]</scope>
    <source>
        <strain evidence="7 8">5J-6</strain>
    </source>
</reference>
<evidence type="ECO:0000313" key="7">
    <source>
        <dbReference type="EMBL" id="MZQ86354.1"/>
    </source>
</evidence>
<feature type="transmembrane region" description="Helical" evidence="6">
    <location>
        <begin position="257"/>
        <end position="290"/>
    </location>
</feature>
<dbReference type="GO" id="GO:0022857">
    <property type="term" value="F:transmembrane transporter activity"/>
    <property type="evidence" value="ECO:0007669"/>
    <property type="project" value="InterPro"/>
</dbReference>
<proteinExistence type="predicted"/>
<dbReference type="Proteomes" id="UP000481087">
    <property type="component" value="Unassembled WGS sequence"/>
</dbReference>
<evidence type="ECO:0000256" key="4">
    <source>
        <dbReference type="ARBA" id="ARBA00022989"/>
    </source>
</evidence>
<evidence type="ECO:0000256" key="1">
    <source>
        <dbReference type="ARBA" id="ARBA00004651"/>
    </source>
</evidence>
<keyword evidence="4 6" id="KW-1133">Transmembrane helix</keyword>
<dbReference type="InterPro" id="IPR001851">
    <property type="entry name" value="ABC_transp_permease"/>
</dbReference>
<feature type="transmembrane region" description="Helical" evidence="6">
    <location>
        <begin position="130"/>
        <end position="150"/>
    </location>
</feature>
<sequence>MSSGMEAVVNRRQNFGLSIGRIWNQLGMLIVLVAICIILAIFAPNFTDTGNILNVLKQSSVNGILAAGMTLVILTGGIDLSVGSTIALAGVVSVLLSKQGINPYISMFAGIAVGYLAGWVNGFLTARTKLPSFIVTLGSMTYIRGAAYVISGGLPTILASETFKFYGSGKILSVPTPIFIMISVYVVMFILLKYTMFGRHIYAIGGNAEAARLTGIKVEKTLIHVYAISGLCAGLAGVVLAGRLISGQPNAGNMAELDAIAAVVLGGTSLTGGIGRIQMTIIGVLILGIIRNGLTLLNVSFFWQTVITGIVIVLAVLLDRLRSDK</sequence>
<organism evidence="7 8">
    <name type="scientific">Paenibacillus silvestris</name>
    <dbReference type="NCBI Taxonomy" id="2606219"/>
    <lineage>
        <taxon>Bacteria</taxon>
        <taxon>Bacillati</taxon>
        <taxon>Bacillota</taxon>
        <taxon>Bacilli</taxon>
        <taxon>Bacillales</taxon>
        <taxon>Paenibacillaceae</taxon>
        <taxon>Paenibacillus</taxon>
    </lineage>
</organism>
<feature type="transmembrane region" description="Helical" evidence="6">
    <location>
        <begin position="21"/>
        <end position="43"/>
    </location>
</feature>
<keyword evidence="2" id="KW-1003">Cell membrane</keyword>
<keyword evidence="3 6" id="KW-0812">Transmembrane</keyword>
<evidence type="ECO:0000256" key="3">
    <source>
        <dbReference type="ARBA" id="ARBA00022692"/>
    </source>
</evidence>
<accession>A0A6L8V821</accession>
<feature type="transmembrane region" description="Helical" evidence="6">
    <location>
        <begin position="63"/>
        <end position="96"/>
    </location>
</feature>
<evidence type="ECO:0000256" key="5">
    <source>
        <dbReference type="ARBA" id="ARBA00023136"/>
    </source>
</evidence>
<dbReference type="EMBL" id="WTUZ01000039">
    <property type="protein sequence ID" value="MZQ86354.1"/>
    <property type="molecule type" value="Genomic_DNA"/>
</dbReference>
<dbReference type="CDD" id="cd06579">
    <property type="entry name" value="TM_PBP1_transp_AraH_like"/>
    <property type="match status" value="1"/>
</dbReference>
<gene>
    <name evidence="7" type="ORF">GQF01_30050</name>
</gene>
<feature type="transmembrane region" description="Helical" evidence="6">
    <location>
        <begin position="296"/>
        <end position="318"/>
    </location>
</feature>
<dbReference type="AlphaFoldDB" id="A0A6L8V821"/>
<evidence type="ECO:0000256" key="6">
    <source>
        <dbReference type="SAM" id="Phobius"/>
    </source>
</evidence>